<reference evidence="1" key="1">
    <citation type="submission" date="2019-08" db="EMBL/GenBank/DDBJ databases">
        <authorList>
            <person name="Kucharzyk K."/>
            <person name="Murdoch R.W."/>
            <person name="Higgins S."/>
            <person name="Loffler F."/>
        </authorList>
    </citation>
    <scope>NUCLEOTIDE SEQUENCE</scope>
</reference>
<name>A0A645J3C1_9ZZZZ</name>
<accession>A0A645J3C1</accession>
<proteinExistence type="predicted"/>
<gene>
    <name evidence="1" type="ORF">SDC9_205593</name>
</gene>
<dbReference type="AlphaFoldDB" id="A0A645J3C1"/>
<evidence type="ECO:0000313" key="1">
    <source>
        <dbReference type="EMBL" id="MPN57897.1"/>
    </source>
</evidence>
<organism evidence="1">
    <name type="scientific">bioreactor metagenome</name>
    <dbReference type="NCBI Taxonomy" id="1076179"/>
    <lineage>
        <taxon>unclassified sequences</taxon>
        <taxon>metagenomes</taxon>
        <taxon>ecological metagenomes</taxon>
    </lineage>
</organism>
<sequence length="105" mass="11443">MAAIVGKVHVAVAQCTDNCAFSLALTFSHAQRHSPGTVLNIRVLSQHLDKAAKARVSLLERLDKVDKLLNGGHKDTYIESKNGQFAHIQRTRGHKVAAAHKRGVI</sequence>
<dbReference type="EMBL" id="VSSQ01130010">
    <property type="protein sequence ID" value="MPN57897.1"/>
    <property type="molecule type" value="Genomic_DNA"/>
</dbReference>
<protein>
    <submittedName>
        <fullName evidence="1">Uncharacterized protein</fullName>
    </submittedName>
</protein>
<comment type="caution">
    <text evidence="1">The sequence shown here is derived from an EMBL/GenBank/DDBJ whole genome shotgun (WGS) entry which is preliminary data.</text>
</comment>